<proteinExistence type="predicted"/>
<keyword evidence="1" id="KW-1133">Transmembrane helix</keyword>
<dbReference type="Pfam" id="PF11797">
    <property type="entry name" value="WxLIP_HBD"/>
    <property type="match status" value="1"/>
</dbReference>
<evidence type="ECO:0000313" key="5">
    <source>
        <dbReference type="Proteomes" id="UP001147148"/>
    </source>
</evidence>
<reference evidence="4" key="1">
    <citation type="submission" date="2022-10" db="EMBL/GenBank/DDBJ databases">
        <title>Vagococcus sp. isolated from poultry meat.</title>
        <authorList>
            <person name="Johansson P."/>
            <person name="Bjorkroth J."/>
        </authorList>
    </citation>
    <scope>NUCLEOTIDE SEQUENCE</scope>
    <source>
        <strain evidence="4">PNs007</strain>
    </source>
</reference>
<keyword evidence="1" id="KW-0812">Transmembrane</keyword>
<evidence type="ECO:0000259" key="3">
    <source>
        <dbReference type="Pfam" id="PF11797"/>
    </source>
</evidence>
<accession>A0ABT5X0N5</accession>
<evidence type="ECO:0000313" key="4">
    <source>
        <dbReference type="EMBL" id="MDF0479568.1"/>
    </source>
</evidence>
<feature type="domain" description="WxL Interacting Protein host binding" evidence="3">
    <location>
        <begin position="161"/>
        <end position="296"/>
    </location>
</feature>
<evidence type="ECO:0000259" key="2">
    <source>
        <dbReference type="Pfam" id="PF06030"/>
    </source>
</evidence>
<dbReference type="RefSeq" id="WP_275471204.1">
    <property type="nucleotide sequence ID" value="NZ_JAPDSH010000003.1"/>
</dbReference>
<dbReference type="Pfam" id="PF06030">
    <property type="entry name" value="WxLIP_PGBD"/>
    <property type="match status" value="1"/>
</dbReference>
<protein>
    <submittedName>
        <fullName evidence="4">DUF916 and DUF3324 domain-containing protein</fullName>
    </submittedName>
</protein>
<dbReference type="InterPro" id="IPR021759">
    <property type="entry name" value="WxLIP_HBD"/>
</dbReference>
<keyword evidence="1" id="KW-0472">Membrane</keyword>
<feature type="transmembrane region" description="Helical" evidence="1">
    <location>
        <begin position="308"/>
        <end position="326"/>
    </location>
</feature>
<dbReference type="InterPro" id="IPR010317">
    <property type="entry name" value="WxLIP_PGBD"/>
</dbReference>
<keyword evidence="5" id="KW-1185">Reference proteome</keyword>
<name>A0ABT5X0N5_9ENTE</name>
<evidence type="ECO:0000256" key="1">
    <source>
        <dbReference type="SAM" id="Phobius"/>
    </source>
</evidence>
<feature type="domain" description="WxL Interacting Protein peptidoglycan binding" evidence="2">
    <location>
        <begin position="28"/>
        <end position="146"/>
    </location>
</feature>
<dbReference type="EMBL" id="JAPDSH010000003">
    <property type="protein sequence ID" value="MDF0479568.1"/>
    <property type="molecule type" value="Genomic_DNA"/>
</dbReference>
<organism evidence="4 5">
    <name type="scientific">Vagococcus proximus</name>
    <dbReference type="NCBI Taxonomy" id="2991417"/>
    <lineage>
        <taxon>Bacteria</taxon>
        <taxon>Bacillati</taxon>
        <taxon>Bacillota</taxon>
        <taxon>Bacilli</taxon>
        <taxon>Lactobacillales</taxon>
        <taxon>Enterococcaceae</taxon>
        <taxon>Vagococcus</taxon>
    </lineage>
</organism>
<gene>
    <name evidence="4" type="ORF">OL233_04625</name>
</gene>
<dbReference type="Proteomes" id="UP001147148">
    <property type="component" value="Unassembled WGS sequence"/>
</dbReference>
<comment type="caution">
    <text evidence="4">The sequence shown here is derived from an EMBL/GenBank/DDBJ whole genome shotgun (WGS) entry which is preliminary data.</text>
</comment>
<sequence>MKKITVFFLGVLFLMVSMIGHGEGFSISVTPNIPDNQQGDSRSMYNIRMNPSETKTYKLIIHNSGEIEKKVEVMIVNASTLAEGVIDKSDPKARMVKGAKNKLTDLTTLNENEVIVRADSSREVRFTITAPKEEIQGIVLGGIYVIDKNESLESEDKQDGGMSIHNQMGYPVEIMLSTSKKQVKAKLDLEEVKVGQYGGHPSLEVPIQNINSNIIPDLKVQTKIYKKGSTKLLIEKTKGDNQLAPQAIFPYQVQLSENKLLPGKYQAYIKATSEYGEWEWNRDFTVTNDEAKKINERTIQEPLSYLKYYLIGGGIVIFLIIVYLIIKVRKLSKKVNE</sequence>